<dbReference type="PANTHER" id="PTHR47199">
    <property type="entry name" value="PHOTOSYSTEM II STABILITY/ASSEMBLY FACTOR HCF136, CHLOROPLASTIC"/>
    <property type="match status" value="1"/>
</dbReference>
<dbReference type="InterPro" id="IPR028203">
    <property type="entry name" value="PSII_CF48-like_dom"/>
</dbReference>
<comment type="caution">
    <text evidence="4">The sequence shown here is derived from an EMBL/GenBank/DDBJ whole genome shotgun (WGS) entry which is preliminary data.</text>
</comment>
<sequence length="340" mass="36319">MQSVPWRGGSWRVAVGMACCVLSFAFPPNVLALDIPPHYSIESPRAASSLLLDIARAGERLVAVGERGHILYSDDDGRQWLQARVPTRQMLTAVHFVDARHGWAVGHDASILASSDGGESWSLQFEDVEREAPLLDVWFEDVLHGIAVGAYGALLETRDGGRTWLDIDERLDNEDGYHLNAITRVEGAGLFIVGEMGTLFRSEDDGQSWVSIALPYDGSLFGVLPSGTPSELLVYGLRGNLLLSSDAGDSWQAIGLHEQGAAFVTGLAGASLLADGRIVIVGHAGAVLVSTDRGRTFSVVHRPDRRSLAAVACSRQGELILVGQGGVRTATATGLDAIQQ</sequence>
<evidence type="ECO:0000313" key="4">
    <source>
        <dbReference type="EMBL" id="TBU91283.1"/>
    </source>
</evidence>
<dbReference type="OrthoDB" id="9813892at2"/>
<accession>A0A4Q9R0V1</accession>
<dbReference type="PANTHER" id="PTHR47199:SF2">
    <property type="entry name" value="PHOTOSYSTEM II STABILITY_ASSEMBLY FACTOR HCF136, CHLOROPLASTIC"/>
    <property type="match status" value="1"/>
</dbReference>
<dbReference type="Gene3D" id="2.130.10.10">
    <property type="entry name" value="YVTN repeat-like/Quinoprotein amine dehydrogenase"/>
    <property type="match status" value="2"/>
</dbReference>
<feature type="domain" description="Photosynthesis system II assembly factor Ycf48/Hcf136-like" evidence="3">
    <location>
        <begin position="127"/>
        <end position="326"/>
    </location>
</feature>
<organism evidence="4 5">
    <name type="scientific">Stutzerimonas kirkiae</name>
    <dbReference type="NCBI Taxonomy" id="2211392"/>
    <lineage>
        <taxon>Bacteria</taxon>
        <taxon>Pseudomonadati</taxon>
        <taxon>Pseudomonadota</taxon>
        <taxon>Gammaproteobacteria</taxon>
        <taxon>Pseudomonadales</taxon>
        <taxon>Pseudomonadaceae</taxon>
        <taxon>Stutzerimonas</taxon>
    </lineage>
</organism>
<dbReference type="RefSeq" id="WP_131185526.1">
    <property type="nucleotide sequence ID" value="NZ_QJUO01000029.1"/>
</dbReference>
<dbReference type="InterPro" id="IPR036278">
    <property type="entry name" value="Sialidase_sf"/>
</dbReference>
<dbReference type="SUPFAM" id="SSF50939">
    <property type="entry name" value="Sialidases"/>
    <property type="match status" value="1"/>
</dbReference>
<evidence type="ECO:0000259" key="3">
    <source>
        <dbReference type="Pfam" id="PF14870"/>
    </source>
</evidence>
<evidence type="ECO:0000256" key="1">
    <source>
        <dbReference type="ARBA" id="ARBA00022531"/>
    </source>
</evidence>
<gene>
    <name evidence="4" type="ORF">DNJ96_16085</name>
</gene>
<keyword evidence="2" id="KW-0604">Photosystem II</keyword>
<name>A0A4Q9R0V1_9GAMM</name>
<dbReference type="GO" id="GO:0009523">
    <property type="term" value="C:photosystem II"/>
    <property type="evidence" value="ECO:0007669"/>
    <property type="project" value="UniProtKB-KW"/>
</dbReference>
<dbReference type="EMBL" id="QJUP01000027">
    <property type="protein sequence ID" value="TBU91283.1"/>
    <property type="molecule type" value="Genomic_DNA"/>
</dbReference>
<dbReference type="Proteomes" id="UP000292639">
    <property type="component" value="Unassembled WGS sequence"/>
</dbReference>
<dbReference type="InterPro" id="IPR015943">
    <property type="entry name" value="WD40/YVTN_repeat-like_dom_sf"/>
</dbReference>
<protein>
    <recommendedName>
        <fullName evidence="3">Photosynthesis system II assembly factor Ycf48/Hcf136-like domain-containing protein</fullName>
    </recommendedName>
</protein>
<keyword evidence="1" id="KW-0602">Photosynthesis</keyword>
<evidence type="ECO:0000256" key="2">
    <source>
        <dbReference type="ARBA" id="ARBA00023276"/>
    </source>
</evidence>
<dbReference type="GO" id="GO:0015979">
    <property type="term" value="P:photosynthesis"/>
    <property type="evidence" value="ECO:0007669"/>
    <property type="project" value="UniProtKB-KW"/>
</dbReference>
<reference evidence="4 5" key="1">
    <citation type="submission" date="2018-06" db="EMBL/GenBank/DDBJ databases">
        <title>Three novel Pseudomonas species isolated from symptomatic oak.</title>
        <authorList>
            <person name="Bueno-Gonzalez V."/>
            <person name="Brady C."/>
        </authorList>
    </citation>
    <scope>NUCLEOTIDE SEQUENCE [LARGE SCALE GENOMIC DNA]</scope>
    <source>
        <strain evidence="4 5">P17C</strain>
    </source>
</reference>
<keyword evidence="5" id="KW-1185">Reference proteome</keyword>
<evidence type="ECO:0000313" key="5">
    <source>
        <dbReference type="Proteomes" id="UP000292639"/>
    </source>
</evidence>
<feature type="domain" description="Photosynthesis system II assembly factor Ycf48/Hcf136-like" evidence="3">
    <location>
        <begin position="78"/>
        <end position="126"/>
    </location>
</feature>
<dbReference type="AlphaFoldDB" id="A0A4Q9R0V1"/>
<dbReference type="CDD" id="cd15482">
    <property type="entry name" value="Sialidase_non-viral"/>
    <property type="match status" value="1"/>
</dbReference>
<dbReference type="Pfam" id="PF14870">
    <property type="entry name" value="PSII_BNR"/>
    <property type="match status" value="2"/>
</dbReference>
<proteinExistence type="predicted"/>